<comment type="caution">
    <text evidence="4">The sequence shown here is derived from an EMBL/GenBank/DDBJ whole genome shotgun (WGS) entry which is preliminary data.</text>
</comment>
<dbReference type="EMBL" id="BOOB01000027">
    <property type="protein sequence ID" value="GIH33781.1"/>
    <property type="molecule type" value="Genomic_DNA"/>
</dbReference>
<name>A0ABQ4FG39_9ACTN</name>
<evidence type="ECO:0000313" key="4">
    <source>
        <dbReference type="EMBL" id="GIH33781.1"/>
    </source>
</evidence>
<dbReference type="Gene3D" id="3.40.50.720">
    <property type="entry name" value="NAD(P)-binding Rossmann-like Domain"/>
    <property type="match status" value="1"/>
</dbReference>
<protein>
    <submittedName>
        <fullName evidence="4">3-oxoacyl-ACP reductase</fullName>
    </submittedName>
</protein>
<dbReference type="PRINTS" id="PR00080">
    <property type="entry name" value="SDRFAMILY"/>
</dbReference>
<reference evidence="4 5" key="1">
    <citation type="submission" date="2021-01" db="EMBL/GenBank/DDBJ databases">
        <title>Whole genome shotgun sequence of Microbispora amethystogenes NBRC 101907.</title>
        <authorList>
            <person name="Komaki H."/>
            <person name="Tamura T."/>
        </authorList>
    </citation>
    <scope>NUCLEOTIDE SEQUENCE [LARGE SCALE GENOMIC DNA]</scope>
    <source>
        <strain evidence="4 5">NBRC 101907</strain>
    </source>
</reference>
<dbReference type="Pfam" id="PF13561">
    <property type="entry name" value="adh_short_C2"/>
    <property type="match status" value="1"/>
</dbReference>
<feature type="domain" description="Ketoreductase" evidence="3">
    <location>
        <begin position="32"/>
        <end position="213"/>
    </location>
</feature>
<evidence type="ECO:0000256" key="2">
    <source>
        <dbReference type="ARBA" id="ARBA00023002"/>
    </source>
</evidence>
<accession>A0ABQ4FG39</accession>
<evidence type="ECO:0000259" key="3">
    <source>
        <dbReference type="SMART" id="SM00822"/>
    </source>
</evidence>
<evidence type="ECO:0000313" key="5">
    <source>
        <dbReference type="Proteomes" id="UP000651728"/>
    </source>
</evidence>
<dbReference type="InterPro" id="IPR002347">
    <property type="entry name" value="SDR_fam"/>
</dbReference>
<keyword evidence="2" id="KW-0560">Oxidoreductase</keyword>
<keyword evidence="5" id="KW-1185">Reference proteome</keyword>
<dbReference type="PANTHER" id="PTHR43639:SF1">
    <property type="entry name" value="SHORT-CHAIN DEHYDROGENASE_REDUCTASE FAMILY PROTEIN"/>
    <property type="match status" value="1"/>
</dbReference>
<gene>
    <name evidence="4" type="primary">fabG_2</name>
    <name evidence="4" type="ORF">Mam01_39450</name>
</gene>
<sequence length="271" mass="27247">MTGPIAAGPVRRASGTLDAMNDMDETKDMHGRAALVTGGGRGIGAAVVLKLAERGADVALTYESDADSAAEIAGKVEEMGRRALAIRADSGDAAAVSAAVAEAAAAFGRLDILVNNAAVFPVAPIEDLGPEEVDRALAVNVRGPFLAARAAAGHMTEGGRVVSIGSNVAGRTPFPGFALYALSKTALIGMTRGLARDLGPRGITVNLVNPGPTDTALNPADGPMADTIRGLTALGRYAAPAEIAEAVAYLAGDGGRYVTGATIDVDGGWTV</sequence>
<evidence type="ECO:0000256" key="1">
    <source>
        <dbReference type="ARBA" id="ARBA00006484"/>
    </source>
</evidence>
<dbReference type="InterPro" id="IPR036291">
    <property type="entry name" value="NAD(P)-bd_dom_sf"/>
</dbReference>
<organism evidence="4 5">
    <name type="scientific">Microbispora amethystogenes</name>
    <dbReference type="NCBI Taxonomy" id="1427754"/>
    <lineage>
        <taxon>Bacteria</taxon>
        <taxon>Bacillati</taxon>
        <taxon>Actinomycetota</taxon>
        <taxon>Actinomycetes</taxon>
        <taxon>Streptosporangiales</taxon>
        <taxon>Streptosporangiaceae</taxon>
        <taxon>Microbispora</taxon>
    </lineage>
</organism>
<proteinExistence type="inferred from homology"/>
<dbReference type="Proteomes" id="UP000651728">
    <property type="component" value="Unassembled WGS sequence"/>
</dbReference>
<dbReference type="SMART" id="SM00822">
    <property type="entry name" value="PKS_KR"/>
    <property type="match status" value="1"/>
</dbReference>
<dbReference type="InterPro" id="IPR057326">
    <property type="entry name" value="KR_dom"/>
</dbReference>
<dbReference type="PANTHER" id="PTHR43639">
    <property type="entry name" value="OXIDOREDUCTASE, SHORT-CHAIN DEHYDROGENASE/REDUCTASE FAMILY (AFU_ORTHOLOGUE AFUA_5G02870)"/>
    <property type="match status" value="1"/>
</dbReference>
<comment type="similarity">
    <text evidence="1">Belongs to the short-chain dehydrogenases/reductases (SDR) family.</text>
</comment>
<dbReference type="PRINTS" id="PR00081">
    <property type="entry name" value="GDHRDH"/>
</dbReference>
<dbReference type="SUPFAM" id="SSF51735">
    <property type="entry name" value="NAD(P)-binding Rossmann-fold domains"/>
    <property type="match status" value="1"/>
</dbReference>